<keyword evidence="2" id="KW-0813">Transport</keyword>
<dbReference type="Gene3D" id="1.10.3720.10">
    <property type="entry name" value="MetI-like"/>
    <property type="match status" value="1"/>
</dbReference>
<evidence type="ECO:0000256" key="4">
    <source>
        <dbReference type="ARBA" id="ARBA00022692"/>
    </source>
</evidence>
<proteinExistence type="predicted"/>
<dbReference type="SUPFAM" id="SSF161098">
    <property type="entry name" value="MetI-like"/>
    <property type="match status" value="1"/>
</dbReference>
<keyword evidence="3" id="KW-1003">Cell membrane</keyword>
<dbReference type="InterPro" id="IPR050809">
    <property type="entry name" value="UgpAE/MalFG_permease"/>
</dbReference>
<evidence type="ECO:0000256" key="5">
    <source>
        <dbReference type="ARBA" id="ARBA00022989"/>
    </source>
</evidence>
<evidence type="ECO:0000256" key="7">
    <source>
        <dbReference type="SAM" id="Phobius"/>
    </source>
</evidence>
<feature type="non-terminal residue" evidence="8">
    <location>
        <position position="67"/>
    </location>
</feature>
<dbReference type="EMBL" id="JAAGMN010006408">
    <property type="protein sequence ID" value="NEE16781.1"/>
    <property type="molecule type" value="Genomic_DNA"/>
</dbReference>
<gene>
    <name evidence="8" type="ORF">G3M58_61245</name>
</gene>
<keyword evidence="6 7" id="KW-0472">Membrane</keyword>
<evidence type="ECO:0000256" key="6">
    <source>
        <dbReference type="ARBA" id="ARBA00023136"/>
    </source>
</evidence>
<evidence type="ECO:0000313" key="8">
    <source>
        <dbReference type="EMBL" id="NEE16781.1"/>
    </source>
</evidence>
<comment type="subcellular location">
    <subcellularLocation>
        <location evidence="1">Cell membrane</location>
        <topology evidence="1">Multi-pass membrane protein</topology>
    </subcellularLocation>
</comment>
<comment type="caution">
    <text evidence="8">The sequence shown here is derived from an EMBL/GenBank/DDBJ whole genome shotgun (WGS) entry which is preliminary data.</text>
</comment>
<dbReference type="AlphaFoldDB" id="A0A6G3XGB4"/>
<dbReference type="PANTHER" id="PTHR43227:SF8">
    <property type="entry name" value="DIACETYLCHITOBIOSE UPTAKE SYSTEM PERMEASE PROTEIN DASB"/>
    <property type="match status" value="1"/>
</dbReference>
<evidence type="ECO:0000256" key="1">
    <source>
        <dbReference type="ARBA" id="ARBA00004651"/>
    </source>
</evidence>
<keyword evidence="5 7" id="KW-1133">Transmembrane helix</keyword>
<protein>
    <submittedName>
        <fullName evidence="8">Sugar ABC transporter permease</fullName>
    </submittedName>
</protein>
<dbReference type="PANTHER" id="PTHR43227">
    <property type="entry name" value="BLL4140 PROTEIN"/>
    <property type="match status" value="1"/>
</dbReference>
<name>A0A6G3XGB4_9ACTN</name>
<evidence type="ECO:0000256" key="2">
    <source>
        <dbReference type="ARBA" id="ARBA00022448"/>
    </source>
</evidence>
<sequence>DQAGTGFAGFDNYKALFTDDTIVTAVKNNAIWVVFAPTVATALGLIFAVLTERIRWGTAFKLVVFMP</sequence>
<keyword evidence="4 7" id="KW-0812">Transmembrane</keyword>
<reference evidence="8" key="1">
    <citation type="submission" date="2020-01" db="EMBL/GenBank/DDBJ databases">
        <title>Insect and environment-associated Actinomycetes.</title>
        <authorList>
            <person name="Currrie C."/>
            <person name="Chevrette M."/>
            <person name="Carlson C."/>
            <person name="Stubbendieck R."/>
            <person name="Wendt-Pienkowski E."/>
        </authorList>
    </citation>
    <scope>NUCLEOTIDE SEQUENCE</scope>
    <source>
        <strain evidence="8">SID7499</strain>
    </source>
</reference>
<organism evidence="8">
    <name type="scientific">Streptomyces sp. SID7499</name>
    <dbReference type="NCBI Taxonomy" id="2706086"/>
    <lineage>
        <taxon>Bacteria</taxon>
        <taxon>Bacillati</taxon>
        <taxon>Actinomycetota</taxon>
        <taxon>Actinomycetes</taxon>
        <taxon>Kitasatosporales</taxon>
        <taxon>Streptomycetaceae</taxon>
        <taxon>Streptomyces</taxon>
    </lineage>
</organism>
<dbReference type="GO" id="GO:0005886">
    <property type="term" value="C:plasma membrane"/>
    <property type="evidence" value="ECO:0007669"/>
    <property type="project" value="UniProtKB-SubCell"/>
</dbReference>
<feature type="transmembrane region" description="Helical" evidence="7">
    <location>
        <begin position="30"/>
        <end position="51"/>
    </location>
</feature>
<evidence type="ECO:0000256" key="3">
    <source>
        <dbReference type="ARBA" id="ARBA00022475"/>
    </source>
</evidence>
<dbReference type="InterPro" id="IPR035906">
    <property type="entry name" value="MetI-like_sf"/>
</dbReference>
<feature type="non-terminal residue" evidence="8">
    <location>
        <position position="1"/>
    </location>
</feature>
<accession>A0A6G3XGB4</accession>